<evidence type="ECO:0000313" key="2">
    <source>
        <dbReference type="EMBL" id="CAB5505460.1"/>
    </source>
</evidence>
<proteinExistence type="predicted"/>
<keyword evidence="3" id="KW-1185">Reference proteome</keyword>
<comment type="caution">
    <text evidence="2">The sequence shown here is derived from an EMBL/GenBank/DDBJ whole genome shotgun (WGS) entry which is preliminary data.</text>
</comment>
<sequence length="106" mass="12523">LINQGEFIPSAWVNRSCIFNRPFECVVECYFNGVTHSGFERTDFRLSRNLLKGQVGDEINVLMAACAWNLRKWLVIATIFLFWQKLGLFFVKYLRFFVVLDKKQFC</sequence>
<evidence type="ECO:0008006" key="4">
    <source>
        <dbReference type="Google" id="ProtNLM"/>
    </source>
</evidence>
<feature type="transmembrane region" description="Helical" evidence="1">
    <location>
        <begin position="73"/>
        <end position="94"/>
    </location>
</feature>
<protein>
    <recommendedName>
        <fullName evidence="4">Transposase DDE domain-containing protein</fullName>
    </recommendedName>
</protein>
<organism evidence="2 3">
    <name type="scientific">Bathymodiolus thermophilus thioautotrophic gill symbiont</name>
    <dbReference type="NCBI Taxonomy" id="2360"/>
    <lineage>
        <taxon>Bacteria</taxon>
        <taxon>Pseudomonadati</taxon>
        <taxon>Pseudomonadota</taxon>
        <taxon>Gammaproteobacteria</taxon>
        <taxon>sulfur-oxidizing symbionts</taxon>
    </lineage>
</organism>
<keyword evidence="1" id="KW-0472">Membrane</keyword>
<evidence type="ECO:0000313" key="3">
    <source>
        <dbReference type="Proteomes" id="UP000626656"/>
    </source>
</evidence>
<keyword evidence="1" id="KW-0812">Transmembrane</keyword>
<accession>A0ABN7GBK5</accession>
<evidence type="ECO:0000256" key="1">
    <source>
        <dbReference type="SAM" id="Phobius"/>
    </source>
</evidence>
<feature type="non-terminal residue" evidence="2">
    <location>
        <position position="1"/>
    </location>
</feature>
<reference evidence="2 3" key="1">
    <citation type="submission" date="2020-05" db="EMBL/GenBank/DDBJ databases">
        <authorList>
            <person name="Petersen J."/>
            <person name="Sayavedra L."/>
        </authorList>
    </citation>
    <scope>NUCLEOTIDE SEQUENCE [LARGE SCALE GENOMIC DNA]</scope>
    <source>
        <strain evidence="2">B azoricus SOX ET2 1586I</strain>
    </source>
</reference>
<name>A0ABN7GBK5_9GAMM</name>
<dbReference type="EMBL" id="CAHJWF010000297">
    <property type="protein sequence ID" value="CAB5505460.1"/>
    <property type="molecule type" value="Genomic_DNA"/>
</dbReference>
<gene>
    <name evidence="2" type="ORF">AZO1586I_1458</name>
</gene>
<keyword evidence="1" id="KW-1133">Transmembrane helix</keyword>
<dbReference type="Proteomes" id="UP000626656">
    <property type="component" value="Unassembled WGS sequence"/>
</dbReference>